<dbReference type="InterPro" id="IPR034904">
    <property type="entry name" value="FSCA_dom_sf"/>
</dbReference>
<feature type="domain" description="MIP18 family-like" evidence="2">
    <location>
        <begin position="50"/>
        <end position="120"/>
    </location>
</feature>
<evidence type="ECO:0000256" key="1">
    <source>
        <dbReference type="SAM" id="MobiDB-lite"/>
    </source>
</evidence>
<sequence>MSGESPAPGAKSNFTSDPEVEATPCAYTDYREGETIDDLPATGEDATGVEADVWDALYGIEDPEMPISIVDLGLIYGVTVADGVATVDMTLTYSGCPARDMLTDEVETRVGAVDGVADVDLRLVWSPGWTVEMVTERGKDDLREFGLSI</sequence>
<evidence type="ECO:0000313" key="3">
    <source>
        <dbReference type="EMBL" id="MFC4541279.1"/>
    </source>
</evidence>
<dbReference type="InterPro" id="IPR052339">
    <property type="entry name" value="Fe-S_Maturation_MIP18"/>
</dbReference>
<evidence type="ECO:0000259" key="2">
    <source>
        <dbReference type="Pfam" id="PF01883"/>
    </source>
</evidence>
<dbReference type="EMBL" id="JBHSFA010000002">
    <property type="protein sequence ID" value="MFC4541279.1"/>
    <property type="molecule type" value="Genomic_DNA"/>
</dbReference>
<feature type="region of interest" description="Disordered" evidence="1">
    <location>
        <begin position="1"/>
        <end position="32"/>
    </location>
</feature>
<protein>
    <submittedName>
        <fullName evidence="3">1,2-phenylacetyl-CoA epoxidase subunit PaaD</fullName>
        <ecNumber evidence="3">1.14.13.149</ecNumber>
    </submittedName>
</protein>
<evidence type="ECO:0000313" key="4">
    <source>
        <dbReference type="Proteomes" id="UP001595898"/>
    </source>
</evidence>
<gene>
    <name evidence="3" type="primary">paaD</name>
    <name evidence="3" type="ORF">ACFO5R_05000</name>
</gene>
<reference evidence="3 4" key="1">
    <citation type="journal article" date="2019" name="Int. J. Syst. Evol. Microbiol.">
        <title>The Global Catalogue of Microorganisms (GCM) 10K type strain sequencing project: providing services to taxonomists for standard genome sequencing and annotation.</title>
        <authorList>
            <consortium name="The Broad Institute Genomics Platform"/>
            <consortium name="The Broad Institute Genome Sequencing Center for Infectious Disease"/>
            <person name="Wu L."/>
            <person name="Ma J."/>
        </authorList>
    </citation>
    <scope>NUCLEOTIDE SEQUENCE [LARGE SCALE GENOMIC DNA]</scope>
    <source>
        <strain evidence="3 4">WLHS5</strain>
    </source>
</reference>
<dbReference type="NCBIfam" id="NF041868">
    <property type="entry name" value="paad_haloarch"/>
    <property type="match status" value="1"/>
</dbReference>
<proteinExistence type="predicted"/>
<dbReference type="PANTHER" id="PTHR42831">
    <property type="entry name" value="FE-S PROTEIN MATURATION AUXILIARY FACTOR YITW"/>
    <property type="match status" value="1"/>
</dbReference>
<dbReference type="AlphaFoldDB" id="A0ABD5PL31"/>
<organism evidence="3 4">
    <name type="scientific">Halosolutus amylolyticus</name>
    <dbReference type="NCBI Taxonomy" id="2932267"/>
    <lineage>
        <taxon>Archaea</taxon>
        <taxon>Methanobacteriati</taxon>
        <taxon>Methanobacteriota</taxon>
        <taxon>Stenosarchaea group</taxon>
        <taxon>Halobacteria</taxon>
        <taxon>Halobacteriales</taxon>
        <taxon>Natrialbaceae</taxon>
        <taxon>Halosolutus</taxon>
    </lineage>
</organism>
<dbReference type="Proteomes" id="UP001595898">
    <property type="component" value="Unassembled WGS sequence"/>
</dbReference>
<dbReference type="RefSeq" id="WP_250139416.1">
    <property type="nucleotide sequence ID" value="NZ_JALIQP010000001.1"/>
</dbReference>
<dbReference type="SUPFAM" id="SSF117916">
    <property type="entry name" value="Fe-S cluster assembly (FSCA) domain-like"/>
    <property type="match status" value="1"/>
</dbReference>
<comment type="caution">
    <text evidence="3">The sequence shown here is derived from an EMBL/GenBank/DDBJ whole genome shotgun (WGS) entry which is preliminary data.</text>
</comment>
<accession>A0ABD5PL31</accession>
<keyword evidence="3" id="KW-0560">Oxidoreductase</keyword>
<dbReference type="Pfam" id="PF01883">
    <property type="entry name" value="FeS_assembly_P"/>
    <property type="match status" value="1"/>
</dbReference>
<dbReference type="EC" id="1.14.13.149" evidence="3"/>
<dbReference type="GO" id="GO:0097266">
    <property type="term" value="F:phenylacetyl-CoA 1,2-epoxidase activity"/>
    <property type="evidence" value="ECO:0007669"/>
    <property type="project" value="UniProtKB-EC"/>
</dbReference>
<dbReference type="PANTHER" id="PTHR42831:SF1">
    <property type="entry name" value="FE-S PROTEIN MATURATION AUXILIARY FACTOR YITW"/>
    <property type="match status" value="1"/>
</dbReference>
<dbReference type="Gene3D" id="3.30.300.130">
    <property type="entry name" value="Fe-S cluster assembly (FSCA)"/>
    <property type="match status" value="1"/>
</dbReference>
<name>A0ABD5PL31_9EURY</name>
<keyword evidence="4" id="KW-1185">Reference proteome</keyword>
<dbReference type="InterPro" id="IPR002744">
    <property type="entry name" value="MIP18-like"/>
</dbReference>